<dbReference type="OrthoDB" id="4924203at2759"/>
<dbReference type="EMBL" id="NJES01000294">
    <property type="protein sequence ID" value="PHH74124.1"/>
    <property type="molecule type" value="Genomic_DNA"/>
</dbReference>
<evidence type="ECO:0000313" key="6">
    <source>
        <dbReference type="Proteomes" id="UP000226431"/>
    </source>
</evidence>
<proteinExistence type="inferred from homology"/>
<feature type="domain" description="Peptidase M43 pregnancy-associated plasma-A" evidence="4">
    <location>
        <begin position="302"/>
        <end position="341"/>
    </location>
</feature>
<comment type="similarity">
    <text evidence="2">Belongs to the peptidase M43B family.</text>
</comment>
<dbReference type="Proteomes" id="UP000226431">
    <property type="component" value="Unassembled WGS sequence"/>
</dbReference>
<dbReference type="InterPro" id="IPR008754">
    <property type="entry name" value="Peptidase_M43"/>
</dbReference>
<feature type="region of interest" description="Disordered" evidence="3">
    <location>
        <begin position="339"/>
        <end position="383"/>
    </location>
</feature>
<organism evidence="5 6">
    <name type="scientific">Ophiocordyceps camponoti-rufipedis</name>
    <dbReference type="NCBI Taxonomy" id="2004952"/>
    <lineage>
        <taxon>Eukaryota</taxon>
        <taxon>Fungi</taxon>
        <taxon>Dikarya</taxon>
        <taxon>Ascomycota</taxon>
        <taxon>Pezizomycotina</taxon>
        <taxon>Sordariomycetes</taxon>
        <taxon>Hypocreomycetidae</taxon>
        <taxon>Hypocreales</taxon>
        <taxon>Ophiocordycipitaceae</taxon>
        <taxon>Ophiocordyceps</taxon>
    </lineage>
</organism>
<comment type="caution">
    <text evidence="5">The sequence shown here is derived from an EMBL/GenBank/DDBJ whole genome shotgun (WGS) entry which is preliminary data.</text>
</comment>
<accession>A0A2C5Z426</accession>
<feature type="compositionally biased region" description="Low complexity" evidence="3">
    <location>
        <begin position="356"/>
        <end position="378"/>
    </location>
</feature>
<dbReference type="GO" id="GO:0008237">
    <property type="term" value="F:metallopeptidase activity"/>
    <property type="evidence" value="ECO:0007669"/>
    <property type="project" value="InterPro"/>
</dbReference>
<dbReference type="Gene3D" id="3.40.390.10">
    <property type="entry name" value="Collagenase (Catalytic Domain)"/>
    <property type="match status" value="1"/>
</dbReference>
<dbReference type="InterPro" id="IPR024079">
    <property type="entry name" value="MetalloPept_cat_dom_sf"/>
</dbReference>
<feature type="region of interest" description="Disordered" evidence="3">
    <location>
        <begin position="1"/>
        <end position="45"/>
    </location>
</feature>
<feature type="compositionally biased region" description="Pro residues" evidence="3">
    <location>
        <begin position="158"/>
        <end position="172"/>
    </location>
</feature>
<feature type="compositionally biased region" description="Gly residues" evidence="3">
    <location>
        <begin position="133"/>
        <end position="157"/>
    </location>
</feature>
<evidence type="ECO:0000259" key="4">
    <source>
        <dbReference type="Pfam" id="PF05572"/>
    </source>
</evidence>
<evidence type="ECO:0000256" key="3">
    <source>
        <dbReference type="SAM" id="MobiDB-lite"/>
    </source>
</evidence>
<evidence type="ECO:0000256" key="1">
    <source>
        <dbReference type="ARBA" id="ARBA00003174"/>
    </source>
</evidence>
<feature type="compositionally biased region" description="Gly residues" evidence="3">
    <location>
        <begin position="173"/>
        <end position="184"/>
    </location>
</feature>
<dbReference type="SUPFAM" id="SSF55486">
    <property type="entry name" value="Metalloproteases ('zincins'), catalytic domain"/>
    <property type="match status" value="1"/>
</dbReference>
<feature type="compositionally biased region" description="Gly residues" evidence="3">
    <location>
        <begin position="191"/>
        <end position="219"/>
    </location>
</feature>
<name>A0A2C5Z426_9HYPO</name>
<protein>
    <recommendedName>
        <fullName evidence="4">Peptidase M43 pregnancy-associated plasma-A domain-containing protein</fullName>
    </recommendedName>
</protein>
<dbReference type="Pfam" id="PF05572">
    <property type="entry name" value="Peptidase_M43"/>
    <property type="match status" value="1"/>
</dbReference>
<keyword evidence="6" id="KW-1185">Reference proteome</keyword>
<feature type="compositionally biased region" description="Pro residues" evidence="3">
    <location>
        <begin position="220"/>
        <end position="233"/>
    </location>
</feature>
<gene>
    <name evidence="5" type="ORF">CDD80_3304</name>
</gene>
<dbReference type="AlphaFoldDB" id="A0A2C5Z426"/>
<comment type="function">
    <text evidence="1">Secreted metalloproteinase that allows assimilation of proteinaceous substrates.</text>
</comment>
<evidence type="ECO:0000313" key="5">
    <source>
        <dbReference type="EMBL" id="PHH74124.1"/>
    </source>
</evidence>
<feature type="region of interest" description="Disordered" evidence="3">
    <location>
        <begin position="121"/>
        <end position="238"/>
    </location>
</feature>
<evidence type="ECO:0000256" key="2">
    <source>
        <dbReference type="ARBA" id="ARBA00008721"/>
    </source>
</evidence>
<reference evidence="5 6" key="1">
    <citation type="submission" date="2017-06" db="EMBL/GenBank/DDBJ databases">
        <title>Ant-infecting Ophiocordyceps genomes reveal a high diversity of potential behavioral manipulation genes and a possible major role for enterotoxins.</title>
        <authorList>
            <person name="De Bekker C."/>
            <person name="Evans H.C."/>
            <person name="Brachmann A."/>
            <person name="Hughes D.P."/>
        </authorList>
    </citation>
    <scope>NUCLEOTIDE SEQUENCE [LARGE SCALE GENOMIC DNA]</scope>
    <source>
        <strain evidence="5 6">Map16</strain>
    </source>
</reference>
<sequence>MATAVTAAPTKNEEPRCLTRFGPKLAPEQPGQTNNMTKRQAPPNNGGKIVYDIAFHMCGDRGQMQHAVSQQLELTNQHFAQAGSKISFKPIEFRSLPQGCEQWRIDDEPLRQHLLEQIKMERRGRNGQQHPGGRPGGIPGGHPGGGFPGGPSGGFPGGHPPGGFPGGHPPGGFPGGHPGGGFPGGHPPGGFPGGHPGGGFPGGPSGGFPGGHPGGGFPGGHPPDGFPGGPPGGFPGVQRIDSAVIDIMIMASPRSNQRGLNRVLGMCDVGHPSYAARGCSILSSTLGSIGDQRQASVEGHGFALTHEIGHFLGLMHTFGDGSSPQGACGEFDGFSDTAPQSAPTGQFCPNERNAVSGSRSPFPGSRSPFPGSRSPFPGMAGDQGQCQCTPGANANNIMDYSLRIWNGLPCITFKRSTTFLNSRPNNMPAVEAATDRLEDGQAVLDSREALIREALIREALIREATSSGGGGPSRR</sequence>